<dbReference type="HOGENOM" id="CLU_010595_5_2_1"/>
<name>K5VRU1_AGABU</name>
<dbReference type="EMBL" id="JH971397">
    <property type="protein sequence ID" value="EKM77169.1"/>
    <property type="molecule type" value="Genomic_DNA"/>
</dbReference>
<dbReference type="GeneID" id="18822540"/>
<dbReference type="CDD" id="cd02440">
    <property type="entry name" value="AdoMet_MTases"/>
    <property type="match status" value="1"/>
</dbReference>
<dbReference type="AlphaFoldDB" id="K5VRU1"/>
<dbReference type="SUPFAM" id="SSF53335">
    <property type="entry name" value="S-adenosyl-L-methionine-dependent methyltransferases"/>
    <property type="match status" value="1"/>
</dbReference>
<dbReference type="PANTHER" id="PTHR43591">
    <property type="entry name" value="METHYLTRANSFERASE"/>
    <property type="match status" value="1"/>
</dbReference>
<evidence type="ECO:0008006" key="3">
    <source>
        <dbReference type="Google" id="ProtNLM"/>
    </source>
</evidence>
<protein>
    <recommendedName>
        <fullName evidence="3">Methyltransferase domain-containing protein</fullName>
    </recommendedName>
</protein>
<reference evidence="2" key="1">
    <citation type="journal article" date="2012" name="Proc. Natl. Acad. Sci. U.S.A.">
        <title>Genome sequence of the button mushroom Agaricus bisporus reveals mechanisms governing adaptation to a humic-rich ecological niche.</title>
        <authorList>
            <person name="Morin E."/>
            <person name="Kohler A."/>
            <person name="Baker A.R."/>
            <person name="Foulongne-Oriol M."/>
            <person name="Lombard V."/>
            <person name="Nagy L.G."/>
            <person name="Ohm R.A."/>
            <person name="Patyshakuliyeva A."/>
            <person name="Brun A."/>
            <person name="Aerts A.L."/>
            <person name="Bailey A.M."/>
            <person name="Billette C."/>
            <person name="Coutinho P.M."/>
            <person name="Deakin G."/>
            <person name="Doddapaneni H."/>
            <person name="Floudas D."/>
            <person name="Grimwood J."/>
            <person name="Hilden K."/>
            <person name="Kuees U."/>
            <person name="LaButti K.M."/>
            <person name="Lapidus A."/>
            <person name="Lindquist E.A."/>
            <person name="Lucas S.M."/>
            <person name="Murat C."/>
            <person name="Riley R.W."/>
            <person name="Salamov A.A."/>
            <person name="Schmutz J."/>
            <person name="Subramanian V."/>
            <person name="Woesten H.A.B."/>
            <person name="Xu J."/>
            <person name="Eastwood D.C."/>
            <person name="Foster G.D."/>
            <person name="Sonnenberg A.S."/>
            <person name="Cullen D."/>
            <person name="de Vries R.P."/>
            <person name="Lundell T."/>
            <person name="Hibbett D.S."/>
            <person name="Henrissat B."/>
            <person name="Burton K.S."/>
            <person name="Kerrigan R.W."/>
            <person name="Challen M.P."/>
            <person name="Grigoriev I.V."/>
            <person name="Martin F."/>
        </authorList>
    </citation>
    <scope>NUCLEOTIDE SEQUENCE [LARGE SCALE GENOMIC DNA]</scope>
    <source>
        <strain evidence="2">JB137-S8 / ATCC MYA-4627 / FGSC 10392</strain>
    </source>
</reference>
<dbReference type="OMA" id="KSHNLAN"/>
<proteinExistence type="predicted"/>
<dbReference type="RefSeq" id="XP_007332166.1">
    <property type="nucleotide sequence ID" value="XM_007332104.1"/>
</dbReference>
<evidence type="ECO:0000313" key="2">
    <source>
        <dbReference type="Proteomes" id="UP000008493"/>
    </source>
</evidence>
<keyword evidence="2" id="KW-1185">Reference proteome</keyword>
<accession>K5VRU1</accession>
<dbReference type="OrthoDB" id="2013972at2759"/>
<dbReference type="Pfam" id="PF13489">
    <property type="entry name" value="Methyltransf_23"/>
    <property type="match status" value="1"/>
</dbReference>
<organism evidence="1 2">
    <name type="scientific">Agaricus bisporus var. burnettii (strain JB137-S8 / ATCC MYA-4627 / FGSC 10392)</name>
    <name type="common">White button mushroom</name>
    <dbReference type="NCBI Taxonomy" id="597362"/>
    <lineage>
        <taxon>Eukaryota</taxon>
        <taxon>Fungi</taxon>
        <taxon>Dikarya</taxon>
        <taxon>Basidiomycota</taxon>
        <taxon>Agaricomycotina</taxon>
        <taxon>Agaricomycetes</taxon>
        <taxon>Agaricomycetidae</taxon>
        <taxon>Agaricales</taxon>
        <taxon>Agaricineae</taxon>
        <taxon>Agaricaceae</taxon>
        <taxon>Agaricus</taxon>
    </lineage>
</organism>
<dbReference type="InParanoid" id="K5VRU1"/>
<dbReference type="Gene3D" id="3.40.50.150">
    <property type="entry name" value="Vaccinia Virus protein VP39"/>
    <property type="match status" value="1"/>
</dbReference>
<dbReference type="InterPro" id="IPR029063">
    <property type="entry name" value="SAM-dependent_MTases_sf"/>
</dbReference>
<dbReference type="KEGG" id="abp:AGABI1DRAFT108300"/>
<dbReference type="PANTHER" id="PTHR43591:SF110">
    <property type="entry name" value="RHODANESE DOMAIN-CONTAINING PROTEIN"/>
    <property type="match status" value="1"/>
</dbReference>
<evidence type="ECO:0000313" key="1">
    <source>
        <dbReference type="EMBL" id="EKM77169.1"/>
    </source>
</evidence>
<dbReference type="Proteomes" id="UP000008493">
    <property type="component" value="Unassembled WGS sequence"/>
</dbReference>
<dbReference type="eggNOG" id="ENOG502SAJP">
    <property type="taxonomic scope" value="Eukaryota"/>
</dbReference>
<gene>
    <name evidence="1" type="ORF">AGABI1DRAFT_108300</name>
</gene>
<sequence length="306" mass="34406">MEDPSRLDIQHRIWLLSLEGLIPPEIETEVSRHMEQTKGGAILDVGCGSAIWSAQMAEKFPSAQVVAVDITEPSQRSFPSNFSFKSHNLANGLPSEFEAGFDIIHCRAVLQHVPDPQILVDSMAKCLKPGGFLFLVDVEVDSTFDENRKRLEPFIYDPALSVETNLENSRGLSWTSGWLHMLGLSTRSSKYKAPPSMIQQSESLNELMAKVCWFPIGWEDKALEHGRELGELSAEVVEGLFKLSRDSFKKVEGVPSEIKDALIERGRQEFRERNAYLSGKNEVIVIVEMGGKNQISFWIAEERRVT</sequence>